<dbReference type="GO" id="GO:0046872">
    <property type="term" value="F:metal ion binding"/>
    <property type="evidence" value="ECO:0007669"/>
    <property type="project" value="UniProtKB-KW"/>
</dbReference>
<dbReference type="SMART" id="SM00132">
    <property type="entry name" value="LIM"/>
    <property type="match status" value="3"/>
</dbReference>
<keyword evidence="3 4" id="KW-0440">LIM domain</keyword>
<dbReference type="EMBL" id="JBJKFK010002669">
    <property type="protein sequence ID" value="KAL3310762.1"/>
    <property type="molecule type" value="Genomic_DNA"/>
</dbReference>
<name>A0ABD2PV58_9PLAT</name>
<protein>
    <recommendedName>
        <fullName evidence="5">LIM zinc-binding domain-containing protein</fullName>
    </recommendedName>
</protein>
<evidence type="ECO:0000256" key="2">
    <source>
        <dbReference type="ARBA" id="ARBA00022833"/>
    </source>
</evidence>
<evidence type="ECO:0000256" key="4">
    <source>
        <dbReference type="PROSITE-ProRule" id="PRU00125"/>
    </source>
</evidence>
<evidence type="ECO:0000256" key="3">
    <source>
        <dbReference type="ARBA" id="ARBA00023038"/>
    </source>
</evidence>
<feature type="domain" description="LIM zinc-binding" evidence="5">
    <location>
        <begin position="20"/>
        <end position="80"/>
    </location>
</feature>
<keyword evidence="2 4" id="KW-0862">Zinc</keyword>
<dbReference type="PROSITE" id="PS50023">
    <property type="entry name" value="LIM_DOMAIN_2"/>
    <property type="match status" value="2"/>
</dbReference>
<dbReference type="PANTHER" id="PTHR24210:SF0">
    <property type="entry name" value="LIM DOMAIN-CONTAINING PROTEIN"/>
    <property type="match status" value="1"/>
</dbReference>
<comment type="caution">
    <text evidence="6">The sequence shown here is derived from an EMBL/GenBank/DDBJ whole genome shotgun (WGS) entry which is preliminary data.</text>
</comment>
<dbReference type="PANTHER" id="PTHR24210">
    <property type="entry name" value="LIM DOMAIN-CONTAINING PROTEIN"/>
    <property type="match status" value="1"/>
</dbReference>
<organism evidence="6 7">
    <name type="scientific">Cichlidogyrus casuarinus</name>
    <dbReference type="NCBI Taxonomy" id="1844966"/>
    <lineage>
        <taxon>Eukaryota</taxon>
        <taxon>Metazoa</taxon>
        <taxon>Spiralia</taxon>
        <taxon>Lophotrochozoa</taxon>
        <taxon>Platyhelminthes</taxon>
        <taxon>Monogenea</taxon>
        <taxon>Monopisthocotylea</taxon>
        <taxon>Dactylogyridea</taxon>
        <taxon>Ancyrocephalidae</taxon>
        <taxon>Cichlidogyrus</taxon>
    </lineage>
</organism>
<proteinExistence type="predicted"/>
<evidence type="ECO:0000313" key="7">
    <source>
        <dbReference type="Proteomes" id="UP001626550"/>
    </source>
</evidence>
<sequence length="224" mass="26048">MRDIVVCRRCYRIRTKKSFKKCAECNDHISNKKEGIQYLGAWYHASHFKCFKCGHELDNTGREVDKELFCNRCYLASWAGNVCAACHRPIENELTVIAFGKTWHTEHFACGLCDKAFKGNSAFELKGKAYCLEHYDTLSELEVCYECFKPPQLSLPHMPQLSYKNKIFCLDHFICCQCDTPLVNKSWVYDLDYRPLCGSCLKALPRSFRKSLAETHRKESLDKR</sequence>
<evidence type="ECO:0000256" key="1">
    <source>
        <dbReference type="ARBA" id="ARBA00022723"/>
    </source>
</evidence>
<dbReference type="Gene3D" id="2.10.110.10">
    <property type="entry name" value="Cysteine Rich Protein"/>
    <property type="match status" value="3"/>
</dbReference>
<accession>A0ABD2PV58</accession>
<dbReference type="AlphaFoldDB" id="A0ABD2PV58"/>
<dbReference type="Pfam" id="PF00412">
    <property type="entry name" value="LIM"/>
    <property type="match status" value="2"/>
</dbReference>
<dbReference type="SUPFAM" id="SSF57716">
    <property type="entry name" value="Glucocorticoid receptor-like (DNA-binding domain)"/>
    <property type="match status" value="2"/>
</dbReference>
<evidence type="ECO:0000259" key="5">
    <source>
        <dbReference type="PROSITE" id="PS50023"/>
    </source>
</evidence>
<gene>
    <name evidence="6" type="ORF">Ciccas_010666</name>
</gene>
<keyword evidence="7" id="KW-1185">Reference proteome</keyword>
<dbReference type="InterPro" id="IPR017351">
    <property type="entry name" value="PINCH-1-4-like"/>
</dbReference>
<keyword evidence="1 4" id="KW-0479">Metal-binding</keyword>
<dbReference type="InterPro" id="IPR001781">
    <property type="entry name" value="Znf_LIM"/>
</dbReference>
<evidence type="ECO:0000313" key="6">
    <source>
        <dbReference type="EMBL" id="KAL3310762.1"/>
    </source>
</evidence>
<dbReference type="PROSITE" id="PS00478">
    <property type="entry name" value="LIM_DOMAIN_1"/>
    <property type="match status" value="2"/>
</dbReference>
<reference evidence="6 7" key="1">
    <citation type="submission" date="2024-11" db="EMBL/GenBank/DDBJ databases">
        <title>Adaptive evolution of stress response genes in parasites aligns with host niche diversity.</title>
        <authorList>
            <person name="Hahn C."/>
            <person name="Resl P."/>
        </authorList>
    </citation>
    <scope>NUCLEOTIDE SEQUENCE [LARGE SCALE GENOMIC DNA]</scope>
    <source>
        <strain evidence="6">EGGRZ-B1_66</strain>
        <tissue evidence="6">Body</tissue>
    </source>
</reference>
<feature type="domain" description="LIM zinc-binding" evidence="5">
    <location>
        <begin position="81"/>
        <end position="141"/>
    </location>
</feature>
<dbReference type="Proteomes" id="UP001626550">
    <property type="component" value="Unassembled WGS sequence"/>
</dbReference>